<dbReference type="Gene3D" id="3.40.50.2000">
    <property type="entry name" value="Glycogen Phosphorylase B"/>
    <property type="match status" value="1"/>
</dbReference>
<dbReference type="HOGENOM" id="CLU_668753_0_0_5"/>
<keyword evidence="2" id="KW-1185">Reference proteome</keyword>
<dbReference type="Proteomes" id="UP000002586">
    <property type="component" value="Chromosome"/>
</dbReference>
<evidence type="ECO:0008006" key="3">
    <source>
        <dbReference type="Google" id="ProtNLM"/>
    </source>
</evidence>
<name>A0LAD5_MAGMM</name>
<proteinExistence type="predicted"/>
<dbReference type="STRING" id="156889.Mmc1_2428"/>
<evidence type="ECO:0000313" key="1">
    <source>
        <dbReference type="EMBL" id="ABK44928.1"/>
    </source>
</evidence>
<organism evidence="1 2">
    <name type="scientific">Magnetococcus marinus (strain ATCC BAA-1437 / JCM 17883 / MC-1)</name>
    <dbReference type="NCBI Taxonomy" id="156889"/>
    <lineage>
        <taxon>Bacteria</taxon>
        <taxon>Pseudomonadati</taxon>
        <taxon>Pseudomonadota</taxon>
        <taxon>Magnetococcia</taxon>
        <taxon>Magnetococcales</taxon>
        <taxon>Magnetococcaceae</taxon>
        <taxon>Magnetococcus</taxon>
    </lineage>
</organism>
<dbReference type="KEGG" id="mgm:Mmc1_2428"/>
<reference evidence="1 2" key="2">
    <citation type="journal article" date="2012" name="Int. J. Syst. Evol. Microbiol.">
        <title>Magnetococcus marinus gen. nov., sp. nov., a marine, magnetotactic bacterium that represents a novel lineage (Magnetococcaceae fam. nov.; Magnetococcales ord. nov.) at the base of the Alphaproteobacteria.</title>
        <authorList>
            <person name="Bazylinski D.A."/>
            <person name="Williams T.J."/>
            <person name="Lefevre C.T."/>
            <person name="Berg R.J."/>
            <person name="Zhang C.L."/>
            <person name="Bowser S.S."/>
            <person name="Dean A.J."/>
            <person name="Beveridge T.J."/>
        </authorList>
    </citation>
    <scope>NUCLEOTIDE SEQUENCE [LARGE SCALE GENOMIC DNA]</scope>
    <source>
        <strain evidence="2">ATCC BAA-1437 / JCM 17883 / MC-1</strain>
    </source>
</reference>
<dbReference type="EMBL" id="CP000471">
    <property type="protein sequence ID" value="ABK44928.1"/>
    <property type="molecule type" value="Genomic_DNA"/>
</dbReference>
<accession>A0LAD5</accession>
<dbReference type="SUPFAM" id="SSF53756">
    <property type="entry name" value="UDP-Glycosyltransferase/glycogen phosphorylase"/>
    <property type="match status" value="1"/>
</dbReference>
<gene>
    <name evidence="1" type="ordered locus">Mmc1_2428</name>
</gene>
<reference evidence="2" key="1">
    <citation type="journal article" date="2009" name="Appl. Environ. Microbiol.">
        <title>Complete genome sequence of the chemolithoautotrophic marine magnetotactic coccus strain MC-1.</title>
        <authorList>
            <person name="Schubbe S."/>
            <person name="Williams T.J."/>
            <person name="Xie G."/>
            <person name="Kiss H.E."/>
            <person name="Brettin T.S."/>
            <person name="Martinez D."/>
            <person name="Ross C.A."/>
            <person name="Schuler D."/>
            <person name="Cox B.L."/>
            <person name="Nealson K.H."/>
            <person name="Bazylinski D.A."/>
        </authorList>
    </citation>
    <scope>NUCLEOTIDE SEQUENCE [LARGE SCALE GENOMIC DNA]</scope>
    <source>
        <strain evidence="2">ATCC BAA-1437 / JCM 17883 / MC-1</strain>
    </source>
</reference>
<dbReference type="AlphaFoldDB" id="A0LAD5"/>
<protein>
    <recommendedName>
        <fullName evidence="3">Glycosyltransferase subfamily 4-like N-terminal domain-containing protein</fullName>
    </recommendedName>
</protein>
<evidence type="ECO:0000313" key="2">
    <source>
        <dbReference type="Proteomes" id="UP000002586"/>
    </source>
</evidence>
<sequence length="451" mass="51182">MIRNSVELVLDPILYAKCLSSLMKQILCVSPYYLPFNTPDMQRLRMLTPLMGQHGWQPTLLTVAPHHHPIPPDPTAEPLGNIPIHACAALPYRVTRYLGLGNLGLRCWPYLLLAGLKLLRQQPFDLVYFSTTQFDAISVGPLWKRLTGVPFVVDLQDPWRNDFHLTRPRHERPAKFWFDYPLKKLTEGLTMPHASGMTAVTANYLHTMQQRYPTLHDCPALELPFGGSLADFARARHQAPHPFFDPAKTGFRVVMTGAIPTHMQWGMARFLRATKKLDQAGLLPEGFHIYLIGTNYAQGPTDQPPIQAMAHALGIGHRLTEQPQRIGFLQTLNLMQQADLLLLPGQREPNYTPSKIYQYALSGTPTLAWFHEQSHLCHMFETLHAGTLHTFNHATLEQTLEIQLQESLLAWINRTTGWKGYHAETVQQFEATALAKKLCRWFDEIIATNGP</sequence>
<dbReference type="eggNOG" id="COG0438">
    <property type="taxonomic scope" value="Bacteria"/>
</dbReference>